<evidence type="ECO:0000313" key="2">
    <source>
        <dbReference type="Proteomes" id="UP000297700"/>
    </source>
</evidence>
<feature type="non-terminal residue" evidence="1">
    <location>
        <position position="1"/>
    </location>
</feature>
<accession>A0A4Y9NHK3</accession>
<comment type="caution">
    <text evidence="1">The sequence shown here is derived from an EMBL/GenBank/DDBJ whole genome shotgun (WGS) entry which is preliminary data.</text>
</comment>
<protein>
    <submittedName>
        <fullName evidence="1">Phage tail protein</fullName>
    </submittedName>
</protein>
<dbReference type="Proteomes" id="UP000297700">
    <property type="component" value="Unassembled WGS sequence"/>
</dbReference>
<proteinExistence type="predicted"/>
<dbReference type="EMBL" id="SPQS01000079">
    <property type="protein sequence ID" value="TFV66842.1"/>
    <property type="molecule type" value="Genomic_DNA"/>
</dbReference>
<sequence length="23" mass="2700">AKWSSRVSMLRVEFSAEFEQVVN</sequence>
<name>A0A4Y9NHK3_9BRAD</name>
<evidence type="ECO:0000313" key="1">
    <source>
        <dbReference type="EMBL" id="TFV66842.1"/>
    </source>
</evidence>
<organism evidence="1 2">
    <name type="scientific">Bradyrhizobium frederickii</name>
    <dbReference type="NCBI Taxonomy" id="2560054"/>
    <lineage>
        <taxon>Bacteria</taxon>
        <taxon>Pseudomonadati</taxon>
        <taxon>Pseudomonadota</taxon>
        <taxon>Alphaproteobacteria</taxon>
        <taxon>Hyphomicrobiales</taxon>
        <taxon>Nitrobacteraceae</taxon>
        <taxon>Bradyrhizobium</taxon>
    </lineage>
</organism>
<reference evidence="1 2" key="1">
    <citation type="submission" date="2019-03" db="EMBL/GenBank/DDBJ databases">
        <title>Bradyrhizobium strains diversity.</title>
        <authorList>
            <person name="Urquiaga M.C.O."/>
            <person name="Hungria M."/>
            <person name="Delamuta J.R.M."/>
            <person name="Klepa M.S."/>
        </authorList>
    </citation>
    <scope>NUCLEOTIDE SEQUENCE [LARGE SCALE GENOMIC DNA]</scope>
    <source>
        <strain evidence="1 2">CNPSo 3426</strain>
    </source>
</reference>
<gene>
    <name evidence="1" type="ORF">E4K64_39205</name>
</gene>
<dbReference type="AlphaFoldDB" id="A0A4Y9NHK3"/>